<dbReference type="GO" id="GO:0017004">
    <property type="term" value="P:cytochrome complex assembly"/>
    <property type="evidence" value="ECO:0007669"/>
    <property type="project" value="InterPro"/>
</dbReference>
<dbReference type="AlphaFoldDB" id="F7YVN6"/>
<comment type="subcellular location">
    <subcellularLocation>
        <location evidence="1">Membrane</location>
        <topology evidence="1">Multi-pass membrane protein</topology>
    </subcellularLocation>
</comment>
<dbReference type="GO" id="GO:0016020">
    <property type="term" value="C:membrane"/>
    <property type="evidence" value="ECO:0007669"/>
    <property type="project" value="UniProtKB-SubCell"/>
</dbReference>
<dbReference type="RefSeq" id="WP_013932910.1">
    <property type="nucleotide sequence ID" value="NC_015707.1"/>
</dbReference>
<evidence type="ECO:0000256" key="6">
    <source>
        <dbReference type="SAM" id="Phobius"/>
    </source>
</evidence>
<dbReference type="HOGENOM" id="CLU_053225_2_0_0"/>
<dbReference type="PANTHER" id="PTHR31272:SF4">
    <property type="entry name" value="CYTOCHROME C-TYPE BIOGENESIS PROTEIN HI_1454-RELATED"/>
    <property type="match status" value="1"/>
</dbReference>
<dbReference type="eggNOG" id="COG0785">
    <property type="taxonomic scope" value="Bacteria"/>
</dbReference>
<keyword evidence="5 6" id="KW-0472">Membrane</keyword>
<sequence length="215" mass="23227">MELAFVNVDFFTALAHGLLAFFSPCVIPLVPSFVALVLSEKGTKSFFRILGFFMGLSGTFSVLGAIGGSFGMLFDRTITRYIAGSLILAMGIVFLLQLQLFKVKVFNLYKFKSGGFLSGLIVGVGIGLIWIPCTSPILASILILASTKGTALKGAWLLFVYSMGISIPFLTVGGLVSRWFSKVTFGKPLWEKIVKIAAFLLLSTVGLLILFGIYL</sequence>
<evidence type="ECO:0000256" key="4">
    <source>
        <dbReference type="ARBA" id="ARBA00022989"/>
    </source>
</evidence>
<evidence type="ECO:0000313" key="8">
    <source>
        <dbReference type="EMBL" id="AEH51701.1"/>
    </source>
</evidence>
<dbReference type="Pfam" id="PF02683">
    <property type="entry name" value="DsbD_TM"/>
    <property type="match status" value="1"/>
</dbReference>
<dbReference type="InterPro" id="IPR051790">
    <property type="entry name" value="Cytochrome_c-biogenesis_DsbD"/>
</dbReference>
<feature type="transmembrane region" description="Helical" evidence="6">
    <location>
        <begin position="193"/>
        <end position="214"/>
    </location>
</feature>
<dbReference type="KEGG" id="tta:Theth_1653"/>
<gene>
    <name evidence="8" type="ORF">Theth_1653</name>
</gene>
<dbReference type="Proteomes" id="UP000006804">
    <property type="component" value="Chromosome"/>
</dbReference>
<evidence type="ECO:0000256" key="2">
    <source>
        <dbReference type="ARBA" id="ARBA00006143"/>
    </source>
</evidence>
<evidence type="ECO:0000256" key="5">
    <source>
        <dbReference type="ARBA" id="ARBA00023136"/>
    </source>
</evidence>
<dbReference type="OrthoDB" id="9803065at2"/>
<comment type="similarity">
    <text evidence="2">Belongs to the DsbD family.</text>
</comment>
<reference evidence="8 9" key="1">
    <citation type="submission" date="2010-11" db="EMBL/GenBank/DDBJ databases">
        <title>The complete genome of Thermotoga thermarum DSM 5069.</title>
        <authorList>
            <consortium name="US DOE Joint Genome Institute (JGI-PGF)"/>
            <person name="Lucas S."/>
            <person name="Copeland A."/>
            <person name="Lapidus A."/>
            <person name="Bruce D."/>
            <person name="Goodwin L."/>
            <person name="Pitluck S."/>
            <person name="Kyrpides N."/>
            <person name="Mavromatis K."/>
            <person name="Ivanova N."/>
            <person name="Zeytun A."/>
            <person name="Brettin T."/>
            <person name="Detter J.C."/>
            <person name="Tapia R."/>
            <person name="Han C."/>
            <person name="Land M."/>
            <person name="Hauser L."/>
            <person name="Markowitz V."/>
            <person name="Cheng J.-F."/>
            <person name="Hugenholtz P."/>
            <person name="Woyke T."/>
            <person name="Wu D."/>
            <person name="Spring S."/>
            <person name="Schroeder M."/>
            <person name="Brambilla E."/>
            <person name="Klenk H.-P."/>
            <person name="Eisen J.A."/>
        </authorList>
    </citation>
    <scope>NUCLEOTIDE SEQUENCE [LARGE SCALE GENOMIC DNA]</scope>
    <source>
        <strain evidence="8 9">DSM 5069</strain>
    </source>
</reference>
<dbReference type="PATRIC" id="fig|688269.3.peg.1700"/>
<protein>
    <submittedName>
        <fullName evidence="8">Cytochrome c biogenesis protein transmembrane region</fullName>
    </submittedName>
</protein>
<evidence type="ECO:0000256" key="1">
    <source>
        <dbReference type="ARBA" id="ARBA00004141"/>
    </source>
</evidence>
<feature type="domain" description="Cytochrome C biogenesis protein transmembrane" evidence="7">
    <location>
        <begin position="11"/>
        <end position="202"/>
    </location>
</feature>
<feature type="transmembrane region" description="Helical" evidence="6">
    <location>
        <begin position="116"/>
        <end position="144"/>
    </location>
</feature>
<dbReference type="STRING" id="688269.Theth_1653"/>
<dbReference type="InterPro" id="IPR003834">
    <property type="entry name" value="Cyt_c_assmbl_TM_dom"/>
</dbReference>
<feature type="transmembrane region" description="Helical" evidence="6">
    <location>
        <begin position="50"/>
        <end position="72"/>
    </location>
</feature>
<organism evidence="8 9">
    <name type="scientific">Pseudothermotoga thermarum DSM 5069</name>
    <dbReference type="NCBI Taxonomy" id="688269"/>
    <lineage>
        <taxon>Bacteria</taxon>
        <taxon>Thermotogati</taxon>
        <taxon>Thermotogota</taxon>
        <taxon>Thermotogae</taxon>
        <taxon>Thermotogales</taxon>
        <taxon>Thermotogaceae</taxon>
        <taxon>Pseudothermotoga</taxon>
    </lineage>
</organism>
<feature type="transmembrane region" description="Helical" evidence="6">
    <location>
        <begin position="78"/>
        <end position="96"/>
    </location>
</feature>
<dbReference type="EMBL" id="CP002351">
    <property type="protein sequence ID" value="AEH51701.1"/>
    <property type="molecule type" value="Genomic_DNA"/>
</dbReference>
<keyword evidence="4 6" id="KW-1133">Transmembrane helix</keyword>
<dbReference type="PANTHER" id="PTHR31272">
    <property type="entry name" value="CYTOCHROME C-TYPE BIOGENESIS PROTEIN HI_1454-RELATED"/>
    <property type="match status" value="1"/>
</dbReference>
<feature type="transmembrane region" description="Helical" evidence="6">
    <location>
        <begin position="156"/>
        <end position="181"/>
    </location>
</feature>
<name>F7YVN6_9THEM</name>
<keyword evidence="3 6" id="KW-0812">Transmembrane</keyword>
<evidence type="ECO:0000256" key="3">
    <source>
        <dbReference type="ARBA" id="ARBA00022692"/>
    </source>
</evidence>
<evidence type="ECO:0000313" key="9">
    <source>
        <dbReference type="Proteomes" id="UP000006804"/>
    </source>
</evidence>
<accession>F7YVN6</accession>
<feature type="transmembrane region" description="Helical" evidence="6">
    <location>
        <begin position="13"/>
        <end position="38"/>
    </location>
</feature>
<keyword evidence="9" id="KW-1185">Reference proteome</keyword>
<proteinExistence type="inferred from homology"/>
<evidence type="ECO:0000259" key="7">
    <source>
        <dbReference type="Pfam" id="PF02683"/>
    </source>
</evidence>